<dbReference type="RefSeq" id="WP_043756537.1">
    <property type="nucleotide sequence ID" value="NZ_CP003811.1"/>
</dbReference>
<gene>
    <name evidence="4" type="ORF">MOC_1734</name>
</gene>
<evidence type="ECO:0000259" key="3">
    <source>
        <dbReference type="PROSITE" id="PS50966"/>
    </source>
</evidence>
<accession>A0A089Q4L7</accession>
<dbReference type="HOGENOM" id="CLU_023622_0_0_5"/>
<keyword evidence="1" id="KW-0863">Zinc-finger</keyword>
<evidence type="ECO:0000313" key="4">
    <source>
        <dbReference type="EMBL" id="AIQ89489.1"/>
    </source>
</evidence>
<proteinExistence type="predicted"/>
<dbReference type="eggNOG" id="COG2345">
    <property type="taxonomic scope" value="Bacteria"/>
</dbReference>
<keyword evidence="2" id="KW-0175">Coiled coil</keyword>
<dbReference type="AlphaFoldDB" id="A0A089Q4L7"/>
<evidence type="ECO:0000256" key="1">
    <source>
        <dbReference type="PROSITE-ProRule" id="PRU00325"/>
    </source>
</evidence>
<evidence type="ECO:0000256" key="2">
    <source>
        <dbReference type="SAM" id="Coils"/>
    </source>
</evidence>
<evidence type="ECO:0000313" key="5">
    <source>
        <dbReference type="Proteomes" id="UP000029492"/>
    </source>
</evidence>
<dbReference type="STRING" id="693986.MOC_1734"/>
<dbReference type="PROSITE" id="PS50966">
    <property type="entry name" value="ZF_SWIM"/>
    <property type="match status" value="1"/>
</dbReference>
<dbReference type="GO" id="GO:0008270">
    <property type="term" value="F:zinc ion binding"/>
    <property type="evidence" value="ECO:0007669"/>
    <property type="project" value="UniProtKB-KW"/>
</dbReference>
<reference evidence="4 5" key="1">
    <citation type="journal article" date="2014" name="PLoS ONE">
        <title>Genome Information of Methylobacterium oryzae, a Plant-Probiotic Methylotroph in the Phyllosphere.</title>
        <authorList>
            <person name="Kwak M.J."/>
            <person name="Jeong H."/>
            <person name="Madhaiyan M."/>
            <person name="Lee Y."/>
            <person name="Sa T.M."/>
            <person name="Oh T.K."/>
            <person name="Kim J.F."/>
        </authorList>
    </citation>
    <scope>NUCLEOTIDE SEQUENCE [LARGE SCALE GENOMIC DNA]</scope>
    <source>
        <strain evidence="4 5">CBMB20</strain>
    </source>
</reference>
<dbReference type="EMBL" id="CP003811">
    <property type="protein sequence ID" value="AIQ89489.1"/>
    <property type="molecule type" value="Genomic_DNA"/>
</dbReference>
<feature type="domain" description="SWIM-type" evidence="3">
    <location>
        <begin position="501"/>
        <end position="542"/>
    </location>
</feature>
<dbReference type="Proteomes" id="UP000029492">
    <property type="component" value="Chromosome"/>
</dbReference>
<keyword evidence="5" id="KW-1185">Reference proteome</keyword>
<keyword evidence="1" id="KW-0862">Zinc</keyword>
<protein>
    <submittedName>
        <fullName evidence="4">Zinc finger SWIM domain-containing protein</fullName>
    </submittedName>
</protein>
<dbReference type="InterPro" id="IPR007527">
    <property type="entry name" value="Znf_SWIM"/>
</dbReference>
<sequence>MNFVHRYLGESRAVSDADATRLGFVPDTLREPTYFAGTVARHLPFREAISALHHVVVSDLRFKPKDRTAYFAWLQAHEQELLAEALAEKDSLRAEIEALRAEHRDIAARSDAVMRPFYDARKRYFDYLYRENFDAWIVLDPVITVHPDEVFFEAFSLDESSYGRLSCDHDTFARIGDMACGTTNIDYSHALYDEFQKIRSYRDTELAIDPTGFAVQTSGEAAYREDKIELPDSWMRGFLQVSSAMAQPAHVVDLHPVDMHAILTRLAARRERHGPRALRFLLEPGRPVSVLIEPWNERLTFRRSIYRGGEAAEIRLWGRRRLAILARTLPLARSVRLHLLGTGLPSFAVVDFGGLRFTLGLSGWTANDWSRAGQFDLLAPRGEVEADTAARVFAALRRHHAAGTGQLAAETGLDRSTVEAALGGYVQAGRAMFDLDKRVYRLRELTREPLAPGALRFASEQEAKADRFLAAGLVTLGPVEQAGDRRRLSGTVLDDGRSLTPAVELDSDDRMVGGTCQCGFYTHSRLTRGPCAHMLAVRRFFHAQVEGKPARWQA</sequence>
<organism evidence="4 5">
    <name type="scientific">Methylobacterium oryzae CBMB20</name>
    <dbReference type="NCBI Taxonomy" id="693986"/>
    <lineage>
        <taxon>Bacteria</taxon>
        <taxon>Pseudomonadati</taxon>
        <taxon>Pseudomonadota</taxon>
        <taxon>Alphaproteobacteria</taxon>
        <taxon>Hyphomicrobiales</taxon>
        <taxon>Methylobacteriaceae</taxon>
        <taxon>Methylobacterium</taxon>
    </lineage>
</organism>
<keyword evidence="1" id="KW-0479">Metal-binding</keyword>
<feature type="coiled-coil region" evidence="2">
    <location>
        <begin position="75"/>
        <end position="109"/>
    </location>
</feature>
<dbReference type="KEGG" id="mor:MOC_1734"/>
<name>A0A089Q4L7_9HYPH</name>